<dbReference type="EMBL" id="PFQK01000042">
    <property type="protein sequence ID" value="PJC81906.1"/>
    <property type="molecule type" value="Genomic_DNA"/>
</dbReference>
<protein>
    <recommendedName>
        <fullName evidence="2">OmpR/PhoB-type domain-containing protein</fullName>
    </recommendedName>
</protein>
<dbReference type="GO" id="GO:0000160">
    <property type="term" value="P:phosphorelay signal transduction system"/>
    <property type="evidence" value="ECO:0007669"/>
    <property type="project" value="InterPro"/>
</dbReference>
<feature type="domain" description="OmpR/PhoB-type" evidence="2">
    <location>
        <begin position="132"/>
        <end position="204"/>
    </location>
</feature>
<dbReference type="InterPro" id="IPR029063">
    <property type="entry name" value="SAM-dependent_MTases_sf"/>
</dbReference>
<reference evidence="4" key="1">
    <citation type="submission" date="2017-09" db="EMBL/GenBank/DDBJ databases">
        <title>Depth-based differentiation of microbial function through sediment-hosted aquifers and enrichment of novel symbionts in the deep terrestrial subsurface.</title>
        <authorList>
            <person name="Probst A.J."/>
            <person name="Ladd B."/>
            <person name="Jarett J.K."/>
            <person name="Geller-Mcgrath D.E."/>
            <person name="Sieber C.M.K."/>
            <person name="Emerson J.B."/>
            <person name="Anantharaman K."/>
            <person name="Thomas B.C."/>
            <person name="Malmstrom R."/>
            <person name="Stieglmeier M."/>
            <person name="Klingl A."/>
            <person name="Woyke T."/>
            <person name="Ryan C.M."/>
            <person name="Banfield J.F."/>
        </authorList>
    </citation>
    <scope>NUCLEOTIDE SEQUENCE [LARGE SCALE GENOMIC DNA]</scope>
</reference>
<evidence type="ECO:0000259" key="2">
    <source>
        <dbReference type="SMART" id="SM00862"/>
    </source>
</evidence>
<evidence type="ECO:0000313" key="4">
    <source>
        <dbReference type="Proteomes" id="UP000229370"/>
    </source>
</evidence>
<keyword evidence="1" id="KW-0238">DNA-binding</keyword>
<dbReference type="Proteomes" id="UP000229370">
    <property type="component" value="Unassembled WGS sequence"/>
</dbReference>
<dbReference type="InterPro" id="IPR016032">
    <property type="entry name" value="Sig_transdc_resp-reg_C-effctor"/>
</dbReference>
<evidence type="ECO:0000313" key="3">
    <source>
        <dbReference type="EMBL" id="PJC81906.1"/>
    </source>
</evidence>
<dbReference type="SUPFAM" id="SSF46894">
    <property type="entry name" value="C-terminal effector domain of the bipartite response regulators"/>
    <property type="match status" value="1"/>
</dbReference>
<organism evidence="3 4">
    <name type="scientific">Candidatus Roizmanbacteria bacterium CG_4_8_14_3_um_filter_36_10</name>
    <dbReference type="NCBI Taxonomy" id="1974834"/>
    <lineage>
        <taxon>Bacteria</taxon>
        <taxon>Candidatus Roizmaniibacteriota</taxon>
    </lineage>
</organism>
<gene>
    <name evidence="3" type="ORF">CO007_02280</name>
</gene>
<dbReference type="InterPro" id="IPR001867">
    <property type="entry name" value="OmpR/PhoB-type_DNA-bd"/>
</dbReference>
<evidence type="ECO:0000256" key="1">
    <source>
        <dbReference type="ARBA" id="ARBA00023125"/>
    </source>
</evidence>
<comment type="caution">
    <text evidence="3">The sequence shown here is derived from an EMBL/GenBank/DDBJ whole genome shotgun (WGS) entry which is preliminary data.</text>
</comment>
<dbReference type="GO" id="GO:0003677">
    <property type="term" value="F:DNA binding"/>
    <property type="evidence" value="ECO:0007669"/>
    <property type="project" value="UniProtKB-KW"/>
</dbReference>
<name>A0A2M8GMY9_9BACT</name>
<proteinExistence type="predicted"/>
<sequence length="470" mass="55401">MKILSYLETYQLIDKLAKKVNLKLTDDLPSKIVICSGLLDDWVEALVILASEKGDFSEGQAYEYLEQKGYFTTFLNQVPKNQQVYLINPRLASNTDWIKINKIINNKNRLFSPLFTKWLKKQNLFDSLINDDQPTTFSEDKVIRLLFSKINHLVKRDDIAQALWNKSWLEKYSDYMIDKIISRLRKKITKPYKIITLKNRGFIFSKKPEFSLDLDKVLPTIPPQGIYAHSEYIEYMNNPKNLRKTLFDLFISLETELVESKLKAVLSSQKPLSILVINSYSYDNIDVIVSWLSKRGAKDRIIFSHLDDRSLKLHQKRIFDLGLDHLETIYDDIRKTRLTPKSFDLIINDFRLNFNTSHQQNLSAMKNIRKIVKSDGFVLISVVVDPRFESERFGHDQEKAPLNKFSPSTFIFTEGLQRYCYTVPYYKKLFKNSGFIIVKEFDIKEGKSWFKKYQYTQHQEPAFRRFLLRP</sequence>
<dbReference type="Gene3D" id="3.40.50.150">
    <property type="entry name" value="Vaccinia Virus protein VP39"/>
    <property type="match status" value="1"/>
</dbReference>
<dbReference type="Pfam" id="PF00486">
    <property type="entry name" value="Trans_reg_C"/>
    <property type="match status" value="1"/>
</dbReference>
<dbReference type="Gene3D" id="1.10.10.10">
    <property type="entry name" value="Winged helix-like DNA-binding domain superfamily/Winged helix DNA-binding domain"/>
    <property type="match status" value="1"/>
</dbReference>
<dbReference type="SUPFAM" id="SSF53335">
    <property type="entry name" value="S-adenosyl-L-methionine-dependent methyltransferases"/>
    <property type="match status" value="1"/>
</dbReference>
<dbReference type="GO" id="GO:0006355">
    <property type="term" value="P:regulation of DNA-templated transcription"/>
    <property type="evidence" value="ECO:0007669"/>
    <property type="project" value="InterPro"/>
</dbReference>
<dbReference type="AlphaFoldDB" id="A0A2M8GMY9"/>
<dbReference type="SMART" id="SM00862">
    <property type="entry name" value="Trans_reg_C"/>
    <property type="match status" value="1"/>
</dbReference>
<dbReference type="InterPro" id="IPR036388">
    <property type="entry name" value="WH-like_DNA-bd_sf"/>
</dbReference>
<accession>A0A2M8GMY9</accession>